<dbReference type="CDD" id="cd06171">
    <property type="entry name" value="Sigma70_r4"/>
    <property type="match status" value="1"/>
</dbReference>
<evidence type="ECO:0000256" key="3">
    <source>
        <dbReference type="ARBA" id="ARBA00023082"/>
    </source>
</evidence>
<keyword evidence="8" id="KW-1185">Reference proteome</keyword>
<dbReference type="Gene3D" id="1.10.10.10">
    <property type="entry name" value="Winged helix-like DNA-binding domain superfamily/Winged helix DNA-binding domain"/>
    <property type="match status" value="1"/>
</dbReference>
<evidence type="ECO:0000313" key="7">
    <source>
        <dbReference type="EMBL" id="GAA1848354.1"/>
    </source>
</evidence>
<dbReference type="SUPFAM" id="SSF88659">
    <property type="entry name" value="Sigma3 and sigma4 domains of RNA polymerase sigma factors"/>
    <property type="match status" value="1"/>
</dbReference>
<dbReference type="InterPro" id="IPR036388">
    <property type="entry name" value="WH-like_DNA-bd_sf"/>
</dbReference>
<proteinExistence type="inferred from homology"/>
<dbReference type="SUPFAM" id="SSF88946">
    <property type="entry name" value="Sigma2 domain of RNA polymerase sigma factors"/>
    <property type="match status" value="1"/>
</dbReference>
<dbReference type="EMBL" id="BAAANL010000001">
    <property type="protein sequence ID" value="GAA1848354.1"/>
    <property type="molecule type" value="Genomic_DNA"/>
</dbReference>
<dbReference type="InterPro" id="IPR013324">
    <property type="entry name" value="RNA_pol_sigma_r3/r4-like"/>
</dbReference>
<gene>
    <name evidence="7" type="ORF">GCM10009751_00570</name>
</gene>
<dbReference type="SMART" id="SM00421">
    <property type="entry name" value="HTH_LUXR"/>
    <property type="match status" value="1"/>
</dbReference>
<dbReference type="Pfam" id="PF04542">
    <property type="entry name" value="Sigma70_r2"/>
    <property type="match status" value="1"/>
</dbReference>
<keyword evidence="3" id="KW-0731">Sigma factor</keyword>
<dbReference type="PANTHER" id="PTHR43133">
    <property type="entry name" value="RNA POLYMERASE ECF-TYPE SIGMA FACTO"/>
    <property type="match status" value="1"/>
</dbReference>
<protein>
    <submittedName>
        <fullName evidence="7">SigE family RNA polymerase sigma factor</fullName>
    </submittedName>
</protein>
<dbReference type="NCBIfam" id="TIGR02937">
    <property type="entry name" value="sigma70-ECF"/>
    <property type="match status" value="1"/>
</dbReference>
<comment type="caution">
    <text evidence="7">The sequence shown here is derived from an EMBL/GenBank/DDBJ whole genome shotgun (WGS) entry which is preliminary data.</text>
</comment>
<evidence type="ECO:0000256" key="1">
    <source>
        <dbReference type="ARBA" id="ARBA00010641"/>
    </source>
</evidence>
<evidence type="ECO:0000256" key="5">
    <source>
        <dbReference type="ARBA" id="ARBA00023163"/>
    </source>
</evidence>
<evidence type="ECO:0000256" key="4">
    <source>
        <dbReference type="ARBA" id="ARBA00023125"/>
    </source>
</evidence>
<evidence type="ECO:0000313" key="8">
    <source>
        <dbReference type="Proteomes" id="UP001501094"/>
    </source>
</evidence>
<organism evidence="7 8">
    <name type="scientific">Myceligenerans crystallogenes</name>
    <dbReference type="NCBI Taxonomy" id="316335"/>
    <lineage>
        <taxon>Bacteria</taxon>
        <taxon>Bacillati</taxon>
        <taxon>Actinomycetota</taxon>
        <taxon>Actinomycetes</taxon>
        <taxon>Micrococcales</taxon>
        <taxon>Promicromonosporaceae</taxon>
        <taxon>Myceligenerans</taxon>
    </lineage>
</organism>
<sequence length="195" mass="21184">MPQWDKELADLMMHRGPALNGYAYLLCGDRHQAEDLVQEALVRTFSRFRRPAAPRVAAASADGTVAAFASEGFDPGAGLDPAAGIERYVKRAMTNIYVDGFRRRSRWFGIQHLLADDGRVRGPEDAASARADIEAALAQLSPRQRAIVVLRHFEDMTVPQISSTLGIAQGTVKRHLSDAMSALQNVMDAVPGGSP</sequence>
<name>A0ABP4ZGQ9_9MICO</name>
<keyword evidence="2" id="KW-0805">Transcription regulation</keyword>
<keyword evidence="5" id="KW-0804">Transcription</keyword>
<comment type="similarity">
    <text evidence="1">Belongs to the sigma-70 factor family. ECF subfamily.</text>
</comment>
<dbReference type="Gene3D" id="1.10.1740.10">
    <property type="match status" value="1"/>
</dbReference>
<dbReference type="Pfam" id="PF08281">
    <property type="entry name" value="Sigma70_r4_2"/>
    <property type="match status" value="1"/>
</dbReference>
<dbReference type="RefSeq" id="WP_344098664.1">
    <property type="nucleotide sequence ID" value="NZ_BAAANL010000001.1"/>
</dbReference>
<dbReference type="InterPro" id="IPR013249">
    <property type="entry name" value="RNA_pol_sigma70_r4_t2"/>
</dbReference>
<dbReference type="PANTHER" id="PTHR43133:SF50">
    <property type="entry name" value="ECF RNA POLYMERASE SIGMA FACTOR SIGM"/>
    <property type="match status" value="1"/>
</dbReference>
<accession>A0ABP4ZGQ9</accession>
<dbReference type="InterPro" id="IPR007627">
    <property type="entry name" value="RNA_pol_sigma70_r2"/>
</dbReference>
<keyword evidence="4" id="KW-0238">DNA-binding</keyword>
<dbReference type="InterPro" id="IPR014284">
    <property type="entry name" value="RNA_pol_sigma-70_dom"/>
</dbReference>
<feature type="domain" description="HTH luxR-type" evidence="6">
    <location>
        <begin position="137"/>
        <end position="193"/>
    </location>
</feature>
<evidence type="ECO:0000256" key="2">
    <source>
        <dbReference type="ARBA" id="ARBA00023015"/>
    </source>
</evidence>
<dbReference type="InterPro" id="IPR013325">
    <property type="entry name" value="RNA_pol_sigma_r2"/>
</dbReference>
<dbReference type="Proteomes" id="UP001501094">
    <property type="component" value="Unassembled WGS sequence"/>
</dbReference>
<evidence type="ECO:0000259" key="6">
    <source>
        <dbReference type="SMART" id="SM00421"/>
    </source>
</evidence>
<reference evidence="8" key="1">
    <citation type="journal article" date="2019" name="Int. J. Syst. Evol. Microbiol.">
        <title>The Global Catalogue of Microorganisms (GCM) 10K type strain sequencing project: providing services to taxonomists for standard genome sequencing and annotation.</title>
        <authorList>
            <consortium name="The Broad Institute Genomics Platform"/>
            <consortium name="The Broad Institute Genome Sequencing Center for Infectious Disease"/>
            <person name="Wu L."/>
            <person name="Ma J."/>
        </authorList>
    </citation>
    <scope>NUCLEOTIDE SEQUENCE [LARGE SCALE GENOMIC DNA]</scope>
    <source>
        <strain evidence="8">JCM 14326</strain>
    </source>
</reference>
<dbReference type="InterPro" id="IPR039425">
    <property type="entry name" value="RNA_pol_sigma-70-like"/>
</dbReference>
<dbReference type="InterPro" id="IPR000792">
    <property type="entry name" value="Tscrpt_reg_LuxR_C"/>
</dbReference>